<dbReference type="EMBL" id="CP033433">
    <property type="protein sequence ID" value="AYQ73217.1"/>
    <property type="molecule type" value="Genomic_DNA"/>
</dbReference>
<evidence type="ECO:0000256" key="4">
    <source>
        <dbReference type="ARBA" id="ARBA00022825"/>
    </source>
</evidence>
<keyword evidence="3" id="KW-0378">Hydrolase</keyword>
<dbReference type="GO" id="GO:0006508">
    <property type="term" value="P:proteolysis"/>
    <property type="evidence" value="ECO:0007669"/>
    <property type="project" value="UniProtKB-KW"/>
</dbReference>
<feature type="signal peptide" evidence="5">
    <location>
        <begin position="1"/>
        <end position="21"/>
    </location>
</feature>
<keyword evidence="5" id="KW-0732">Signal</keyword>
<evidence type="ECO:0000256" key="2">
    <source>
        <dbReference type="ARBA" id="ARBA00022670"/>
    </source>
</evidence>
<evidence type="ECO:0000256" key="5">
    <source>
        <dbReference type="SAM" id="SignalP"/>
    </source>
</evidence>
<dbReference type="KEGG" id="coh:EAV92_11935"/>
<accession>A0A3G3JZD1</accession>
<organism evidence="6 7">
    <name type="scientific">Cohnella candidum</name>
    <dbReference type="NCBI Taxonomy" id="2674991"/>
    <lineage>
        <taxon>Bacteria</taxon>
        <taxon>Bacillati</taxon>
        <taxon>Bacillota</taxon>
        <taxon>Bacilli</taxon>
        <taxon>Bacillales</taxon>
        <taxon>Paenibacillaceae</taxon>
        <taxon>Cohnella</taxon>
    </lineage>
</organism>
<reference evidence="6 7" key="1">
    <citation type="submission" date="2018-10" db="EMBL/GenBank/DDBJ databases">
        <title>Genome Sequence of Cohnella sp.</title>
        <authorList>
            <person name="Srinivasan S."/>
            <person name="Kim M.K."/>
        </authorList>
    </citation>
    <scope>NUCLEOTIDE SEQUENCE [LARGE SCALE GENOMIC DNA]</scope>
    <source>
        <strain evidence="6 7">18JY8-7</strain>
    </source>
</reference>
<keyword evidence="2 6" id="KW-0645">Protease</keyword>
<name>A0A3G3JZD1_9BACL</name>
<proteinExistence type="inferred from homology"/>
<feature type="chain" id="PRO_5018171622" evidence="5">
    <location>
        <begin position="22"/>
        <end position="395"/>
    </location>
</feature>
<dbReference type="PRINTS" id="PR00834">
    <property type="entry name" value="PROTEASES2C"/>
</dbReference>
<comment type="similarity">
    <text evidence="1">Belongs to the peptidase S1C family.</text>
</comment>
<dbReference type="PANTHER" id="PTHR43343">
    <property type="entry name" value="PEPTIDASE S12"/>
    <property type="match status" value="1"/>
</dbReference>
<dbReference type="Proteomes" id="UP000269097">
    <property type="component" value="Chromosome"/>
</dbReference>
<dbReference type="AlphaFoldDB" id="A0A3G3JZD1"/>
<dbReference type="Pfam" id="PF13365">
    <property type="entry name" value="Trypsin_2"/>
    <property type="match status" value="1"/>
</dbReference>
<protein>
    <submittedName>
        <fullName evidence="6">Serine protease</fullName>
    </submittedName>
</protein>
<gene>
    <name evidence="6" type="ORF">EAV92_11935</name>
</gene>
<keyword evidence="7" id="KW-1185">Reference proteome</keyword>
<dbReference type="InterPro" id="IPR001940">
    <property type="entry name" value="Peptidase_S1C"/>
</dbReference>
<dbReference type="SUPFAM" id="SSF50494">
    <property type="entry name" value="Trypsin-like serine proteases"/>
    <property type="match status" value="1"/>
</dbReference>
<sequence>MKRKIALIVALSFLVTGAVSAASLWGSFKGNAVVKTTVGGTVFKPSGTPAIQFNGQPLIPLSVLDKAGIKYTYDKSKLTVDVKKPAAPAADPVTLAKEIIDNYGSGVTFMKDYGVMVAVSYLTQIDDYDSDWYYFDQIFQRLSKFNAQESRVVYVNADGEEIGSVSIESKAYRDFMAGKIKDADLQTKWIVTGKIGRTPLTPKEIGKLQNSVGVVLTYDDSGKPIAQGSGFVIRDNLFITNHHVVEGAKKITIKLDGVTYDASNWYYFDNKDADLWGVMLSTSYDAQGRPTGSSPAYSLDYDTAIPQIGEKVYAIGSPVGLENSLSEGIVSSIRTDNGMTLIQHTADIDHGSSGGVLLNEFGDAIGVTSSGVEGSNLEFAIPMKYVQKEIDIIEK</sequence>
<keyword evidence="4" id="KW-0720">Serine protease</keyword>
<evidence type="ECO:0000313" key="7">
    <source>
        <dbReference type="Proteomes" id="UP000269097"/>
    </source>
</evidence>
<dbReference type="PANTHER" id="PTHR43343:SF3">
    <property type="entry name" value="PROTEASE DO-LIKE 8, CHLOROPLASTIC"/>
    <property type="match status" value="1"/>
</dbReference>
<dbReference type="InterPro" id="IPR043504">
    <property type="entry name" value="Peptidase_S1_PA_chymotrypsin"/>
</dbReference>
<evidence type="ECO:0000313" key="6">
    <source>
        <dbReference type="EMBL" id="AYQ73217.1"/>
    </source>
</evidence>
<evidence type="ECO:0000256" key="3">
    <source>
        <dbReference type="ARBA" id="ARBA00022801"/>
    </source>
</evidence>
<dbReference type="Gene3D" id="2.40.10.10">
    <property type="entry name" value="Trypsin-like serine proteases"/>
    <property type="match status" value="2"/>
</dbReference>
<evidence type="ECO:0000256" key="1">
    <source>
        <dbReference type="ARBA" id="ARBA00010541"/>
    </source>
</evidence>
<dbReference type="RefSeq" id="WP_123041299.1">
    <property type="nucleotide sequence ID" value="NZ_CP033433.1"/>
</dbReference>
<dbReference type="InterPro" id="IPR009003">
    <property type="entry name" value="Peptidase_S1_PA"/>
</dbReference>
<dbReference type="GO" id="GO:0004252">
    <property type="term" value="F:serine-type endopeptidase activity"/>
    <property type="evidence" value="ECO:0007669"/>
    <property type="project" value="InterPro"/>
</dbReference>
<dbReference type="InterPro" id="IPR051201">
    <property type="entry name" value="Chloro_Bact_Ser_Proteases"/>
</dbReference>